<proteinExistence type="predicted"/>
<evidence type="ECO:0000313" key="2">
    <source>
        <dbReference type="Proteomes" id="UP000287033"/>
    </source>
</evidence>
<name>A0A401T854_CHIPU</name>
<gene>
    <name evidence="1" type="ORF">chiPu_0023230</name>
</gene>
<evidence type="ECO:0000313" key="1">
    <source>
        <dbReference type="EMBL" id="GCC38784.1"/>
    </source>
</evidence>
<sequence length="71" mass="8180">HESEILPFPNGERNFVLPEDIIHEVKEGKSGTEEELKDEHNKEELLEQPLADEGTYPIDSTLCFSVKVRWS</sequence>
<dbReference type="STRING" id="137246.A0A401T854"/>
<protein>
    <submittedName>
        <fullName evidence="1">Uncharacterized protein</fullName>
    </submittedName>
</protein>
<dbReference type="Proteomes" id="UP000287033">
    <property type="component" value="Unassembled WGS sequence"/>
</dbReference>
<dbReference type="EMBL" id="BEZZ01017627">
    <property type="protein sequence ID" value="GCC38784.1"/>
    <property type="molecule type" value="Genomic_DNA"/>
</dbReference>
<reference evidence="1 2" key="1">
    <citation type="journal article" date="2018" name="Nat. Ecol. Evol.">
        <title>Shark genomes provide insights into elasmobranch evolution and the origin of vertebrates.</title>
        <authorList>
            <person name="Hara Y"/>
            <person name="Yamaguchi K"/>
            <person name="Onimaru K"/>
            <person name="Kadota M"/>
            <person name="Koyanagi M"/>
            <person name="Keeley SD"/>
            <person name="Tatsumi K"/>
            <person name="Tanaka K"/>
            <person name="Motone F"/>
            <person name="Kageyama Y"/>
            <person name="Nozu R"/>
            <person name="Adachi N"/>
            <person name="Nishimura O"/>
            <person name="Nakagawa R"/>
            <person name="Tanegashima C"/>
            <person name="Kiyatake I"/>
            <person name="Matsumoto R"/>
            <person name="Murakumo K"/>
            <person name="Nishida K"/>
            <person name="Terakita A"/>
            <person name="Kuratani S"/>
            <person name="Sato K"/>
            <person name="Hyodo S Kuraku.S."/>
        </authorList>
    </citation>
    <scope>NUCLEOTIDE SEQUENCE [LARGE SCALE GENOMIC DNA]</scope>
</reference>
<organism evidence="1 2">
    <name type="scientific">Chiloscyllium punctatum</name>
    <name type="common">Brownbanded bambooshark</name>
    <name type="synonym">Hemiscyllium punctatum</name>
    <dbReference type="NCBI Taxonomy" id="137246"/>
    <lineage>
        <taxon>Eukaryota</taxon>
        <taxon>Metazoa</taxon>
        <taxon>Chordata</taxon>
        <taxon>Craniata</taxon>
        <taxon>Vertebrata</taxon>
        <taxon>Chondrichthyes</taxon>
        <taxon>Elasmobranchii</taxon>
        <taxon>Galeomorphii</taxon>
        <taxon>Galeoidea</taxon>
        <taxon>Orectolobiformes</taxon>
        <taxon>Hemiscylliidae</taxon>
        <taxon>Chiloscyllium</taxon>
    </lineage>
</organism>
<dbReference type="AlphaFoldDB" id="A0A401T854"/>
<feature type="non-terminal residue" evidence="1">
    <location>
        <position position="1"/>
    </location>
</feature>
<dbReference type="OrthoDB" id="5595141at2759"/>
<accession>A0A401T854</accession>
<comment type="caution">
    <text evidence="1">The sequence shown here is derived from an EMBL/GenBank/DDBJ whole genome shotgun (WGS) entry which is preliminary data.</text>
</comment>
<keyword evidence="2" id="KW-1185">Reference proteome</keyword>